<dbReference type="FunCoup" id="A0A6J2WB14">
    <property type="interactions" value="439"/>
</dbReference>
<dbReference type="Proteomes" id="UP000504632">
    <property type="component" value="Chromosome 1"/>
</dbReference>
<evidence type="ECO:0000256" key="4">
    <source>
        <dbReference type="ARBA" id="ARBA00022777"/>
    </source>
</evidence>
<dbReference type="EC" id="2.7.-.-" evidence="7"/>
<dbReference type="GO" id="GO:0008440">
    <property type="term" value="F:inositol-1,4,5-trisphosphate 3-kinase activity"/>
    <property type="evidence" value="ECO:0007669"/>
    <property type="project" value="UniProtKB-EC"/>
</dbReference>
<evidence type="ECO:0000313" key="10">
    <source>
        <dbReference type="RefSeq" id="XP_030641574.1"/>
    </source>
</evidence>
<dbReference type="CTD" id="3706"/>
<comment type="catalytic activity">
    <reaction evidence="6">
        <text>1D-myo-inositol 1,4,5-trisphosphate + ATP = 1D-myo-inositol 1,3,4,5-tetrakisphosphate + ADP + H(+)</text>
        <dbReference type="Rhea" id="RHEA:11020"/>
        <dbReference type="ChEBI" id="CHEBI:15378"/>
        <dbReference type="ChEBI" id="CHEBI:30616"/>
        <dbReference type="ChEBI" id="CHEBI:57895"/>
        <dbReference type="ChEBI" id="CHEBI:203600"/>
        <dbReference type="ChEBI" id="CHEBI:456216"/>
        <dbReference type="EC" id="2.7.1.127"/>
    </reaction>
    <physiologicalReaction direction="left-to-right" evidence="6">
        <dbReference type="Rhea" id="RHEA:11021"/>
    </physiologicalReaction>
</comment>
<dbReference type="GO" id="GO:0000828">
    <property type="term" value="F:inositol hexakisphosphate kinase activity"/>
    <property type="evidence" value="ECO:0007669"/>
    <property type="project" value="TreeGrafter"/>
</dbReference>
<dbReference type="SUPFAM" id="SSF56104">
    <property type="entry name" value="SAICAR synthase-like"/>
    <property type="match status" value="1"/>
</dbReference>
<keyword evidence="2 7" id="KW-0808">Transferase</keyword>
<evidence type="ECO:0000256" key="8">
    <source>
        <dbReference type="SAM" id="MobiDB-lite"/>
    </source>
</evidence>
<keyword evidence="5" id="KW-0067">ATP-binding</keyword>
<dbReference type="GO" id="GO:0005524">
    <property type="term" value="F:ATP binding"/>
    <property type="evidence" value="ECO:0007669"/>
    <property type="project" value="UniProtKB-KW"/>
</dbReference>
<dbReference type="InterPro" id="IPR038286">
    <property type="entry name" value="IPK_sf"/>
</dbReference>
<comment type="similarity">
    <text evidence="1 7">Belongs to the inositol phosphokinase (IPK) family.</text>
</comment>
<keyword evidence="3" id="KW-0547">Nucleotide-binding</keyword>
<dbReference type="PANTHER" id="PTHR12400">
    <property type="entry name" value="INOSITOL POLYPHOSPHATE KINASE"/>
    <property type="match status" value="1"/>
</dbReference>
<dbReference type="GO" id="GO:0032958">
    <property type="term" value="P:inositol phosphate biosynthetic process"/>
    <property type="evidence" value="ECO:0007669"/>
    <property type="project" value="InterPro"/>
</dbReference>
<evidence type="ECO:0000256" key="3">
    <source>
        <dbReference type="ARBA" id="ARBA00022741"/>
    </source>
</evidence>
<protein>
    <recommendedName>
        <fullName evidence="7">Kinase</fullName>
        <ecNumber evidence="7">2.7.-.-</ecNumber>
    </recommendedName>
</protein>
<dbReference type="GeneID" id="115822063"/>
<dbReference type="GO" id="GO:0005634">
    <property type="term" value="C:nucleus"/>
    <property type="evidence" value="ECO:0007669"/>
    <property type="project" value="TreeGrafter"/>
</dbReference>
<reference evidence="10" key="1">
    <citation type="submission" date="2025-08" db="UniProtKB">
        <authorList>
            <consortium name="RefSeq"/>
        </authorList>
    </citation>
    <scope>IDENTIFICATION</scope>
</reference>
<dbReference type="FunFam" id="3.30.470.160:FF:000001">
    <property type="entry name" value="Kinase"/>
    <property type="match status" value="1"/>
</dbReference>
<keyword evidence="9" id="KW-1185">Reference proteome</keyword>
<accession>A0A6J2WB14</accession>
<dbReference type="Gene3D" id="3.30.470.160">
    <property type="entry name" value="Inositol polyphosphate kinase"/>
    <property type="match status" value="1"/>
</dbReference>
<dbReference type="Pfam" id="PF03770">
    <property type="entry name" value="IPK"/>
    <property type="match status" value="1"/>
</dbReference>
<dbReference type="PANTHER" id="PTHR12400:SF55">
    <property type="entry name" value="INOSITOL-TRISPHOSPHATE 3-KINASE A"/>
    <property type="match status" value="1"/>
</dbReference>
<dbReference type="AlphaFoldDB" id="A0A6J2WB14"/>
<evidence type="ECO:0000256" key="2">
    <source>
        <dbReference type="ARBA" id="ARBA00022679"/>
    </source>
</evidence>
<evidence type="ECO:0000256" key="7">
    <source>
        <dbReference type="RuleBase" id="RU363090"/>
    </source>
</evidence>
<dbReference type="OrthoDB" id="338650at2759"/>
<evidence type="ECO:0000313" key="9">
    <source>
        <dbReference type="Proteomes" id="UP000504632"/>
    </source>
</evidence>
<feature type="region of interest" description="Disordered" evidence="8">
    <location>
        <begin position="101"/>
        <end position="123"/>
    </location>
</feature>
<dbReference type="InParanoid" id="A0A6J2WB14"/>
<gene>
    <name evidence="10" type="primary">itpka</name>
</gene>
<dbReference type="GO" id="GO:0046854">
    <property type="term" value="P:phosphatidylinositol phosphate biosynthetic process"/>
    <property type="evidence" value="ECO:0007669"/>
    <property type="project" value="TreeGrafter"/>
</dbReference>
<feature type="compositionally biased region" description="Low complexity" evidence="8">
    <location>
        <begin position="103"/>
        <end position="113"/>
    </location>
</feature>
<name>A0A6J2WB14_CHACN</name>
<evidence type="ECO:0000256" key="5">
    <source>
        <dbReference type="ARBA" id="ARBA00022840"/>
    </source>
</evidence>
<dbReference type="RefSeq" id="XP_030641574.1">
    <property type="nucleotide sequence ID" value="XM_030785714.1"/>
</dbReference>
<keyword evidence="4 7" id="KW-0418">Kinase</keyword>
<proteinExistence type="inferred from homology"/>
<organism evidence="9 10">
    <name type="scientific">Chanos chanos</name>
    <name type="common">Milkfish</name>
    <name type="synonym">Mugil chanos</name>
    <dbReference type="NCBI Taxonomy" id="29144"/>
    <lineage>
        <taxon>Eukaryota</taxon>
        <taxon>Metazoa</taxon>
        <taxon>Chordata</taxon>
        <taxon>Craniata</taxon>
        <taxon>Vertebrata</taxon>
        <taxon>Euteleostomi</taxon>
        <taxon>Actinopterygii</taxon>
        <taxon>Neopterygii</taxon>
        <taxon>Teleostei</taxon>
        <taxon>Ostariophysi</taxon>
        <taxon>Gonorynchiformes</taxon>
        <taxon>Chanidae</taxon>
        <taxon>Chanos</taxon>
    </lineage>
</organism>
<evidence type="ECO:0000256" key="6">
    <source>
        <dbReference type="ARBA" id="ARBA00051963"/>
    </source>
</evidence>
<dbReference type="GO" id="GO:0005737">
    <property type="term" value="C:cytoplasm"/>
    <property type="evidence" value="ECO:0007669"/>
    <property type="project" value="TreeGrafter"/>
</dbReference>
<dbReference type="InterPro" id="IPR005522">
    <property type="entry name" value="IPK"/>
</dbReference>
<sequence>MPKERRRSLREAVLARPRIIDGSAREREGNFKSAQICNDLQEMAEQNSSAGGQVGFLANDKGISLRECQVPQVMITSDGDGSPREMEQDEMDEVNGRLRRKLSNSSISSTGSSTVFEESEDDILSDNETKTKGIVTLEHLEDTGENKPWWKLKTVVHWPLVAAQRKRLSWVQLAGHKGSFKAGDEGTILKKFSENEKLCFERLKDDVLYGFVPRYHGVVERDGETFLQMADLLATFDGPNVMDCKMGVRTYLEEELVRARERPKMRKDLYKKMMEVDSEAPTPDEQRQQAVTKPRYMQWRESMSSTNTLGFRIEGIKKADGTCHTDFKKTRSKEDVMQVLQDFVGGNANIIKSYVKRLEDIQQALRTSEFFRNHEVIGSSLLFIHDHTGRTEVWLIDFGKTTALPEGQTLDHFQPWQEGNREDGYLWGLENLLHLLASLTSG</sequence>
<evidence type="ECO:0000256" key="1">
    <source>
        <dbReference type="ARBA" id="ARBA00007374"/>
    </source>
</evidence>